<organism evidence="6 7">
    <name type="scientific">Ketogulonicigenium vulgare (strain WSH-001)</name>
    <dbReference type="NCBI Taxonomy" id="759362"/>
    <lineage>
        <taxon>Bacteria</taxon>
        <taxon>Pseudomonadati</taxon>
        <taxon>Pseudomonadota</taxon>
        <taxon>Alphaproteobacteria</taxon>
        <taxon>Rhodobacterales</taxon>
        <taxon>Roseobacteraceae</taxon>
        <taxon>Ketogulonicigenium</taxon>
    </lineage>
</organism>
<dbReference type="Pfam" id="PF02626">
    <property type="entry name" value="CT_A_B"/>
    <property type="match status" value="1"/>
</dbReference>
<evidence type="ECO:0000256" key="1">
    <source>
        <dbReference type="ARBA" id="ARBA00022741"/>
    </source>
</evidence>
<feature type="domain" description="Carboxyltransferase" evidence="5">
    <location>
        <begin position="247"/>
        <end position="528"/>
    </location>
</feature>
<proteinExistence type="predicted"/>
<dbReference type="SMART" id="SM00796">
    <property type="entry name" value="AHS1"/>
    <property type="match status" value="1"/>
</dbReference>
<dbReference type="InterPro" id="IPR029000">
    <property type="entry name" value="Cyclophilin-like_dom_sf"/>
</dbReference>
<sequence length="529" mass="55607">MRFLPGGSDGLVIELSGLAQTLALFDRLQEADLPGLHAVIPGARTLLLKFDRFQTSAHALQQAVAAFGAIGTAARSGLQHDIPVIYDGEDLDEVMRLMGLDKPTLIARHGAAHFSVAFTGFAPGFAYLYCADPAFDLPRRTVPRVAIPAGAVALAGRFGGVYPRQSPGGWQIIGRTDVPMWDMSRPRPALFMPGDTVRFRAASQMDVTILPPAPKPPASPQSPLAFRVLRADRPALWQDGGRDGFTGQGVGQSGAMDRAAMGRANRLLGNPADDPVIEVSLGGLQLRAEAALTIALSGAPAPCNITTTGGRKITVPHDQPFALDAGDVVRLAVPRAGIYSYLALRGGYDIAPVLGSAATDTLAQLGPMPLRAGDAIHGAGRSAQAVADAALGPDLPARGSDVILDVIPGPRTDWFTATGFQTFATQSWTVSDAVDRVGMRLTGGAPIERAHLGEMVSEGTPTGAIQVPHSGYPLVFLRDHPLTGGYPVIAVIADYHLDLAAQIPPGARVRFNPIAHFAPVTADMQEMHS</sequence>
<reference evidence="6 7" key="1">
    <citation type="journal article" date="2011" name="J. Bacteriol.">
        <title>Complete genome sequence of the industrial strain Ketogulonicigenium vulgare WSH-001.</title>
        <authorList>
            <person name="Liu L."/>
            <person name="Li Y."/>
            <person name="Zhang J."/>
            <person name="Zhou Z."/>
            <person name="Liu J."/>
            <person name="Li X."/>
            <person name="Zhou J."/>
            <person name="Du G."/>
            <person name="Wang L."/>
            <person name="Chen J."/>
        </authorList>
    </citation>
    <scope>NUCLEOTIDE SEQUENCE [LARGE SCALE GENOMIC DNA]</scope>
    <source>
        <strain evidence="6 7">WSH-001</strain>
    </source>
</reference>
<protein>
    <submittedName>
        <fullName evidence="6">Biotin-dependent carboxylase uncharacterized domain protein</fullName>
    </submittedName>
</protein>
<dbReference type="Gene3D" id="3.30.1360.40">
    <property type="match status" value="1"/>
</dbReference>
<keyword evidence="2" id="KW-0378">Hydrolase</keyword>
<gene>
    <name evidence="6" type="ordered locus">KVU_2041</name>
</gene>
<dbReference type="SUPFAM" id="SSF50891">
    <property type="entry name" value="Cyclophilin-like"/>
    <property type="match status" value="2"/>
</dbReference>
<evidence type="ECO:0000259" key="5">
    <source>
        <dbReference type="SMART" id="SM00797"/>
    </source>
</evidence>
<dbReference type="RefSeq" id="WP_013385259.1">
    <property type="nucleotide sequence ID" value="NC_017384.1"/>
</dbReference>
<dbReference type="InterPro" id="IPR052708">
    <property type="entry name" value="PxpC"/>
</dbReference>
<evidence type="ECO:0000313" key="7">
    <source>
        <dbReference type="Proteomes" id="UP000000692"/>
    </source>
</evidence>
<dbReference type="PATRIC" id="fig|759362.5.peg.2117"/>
<dbReference type="AlphaFoldDB" id="F9Y575"/>
<name>F9Y575_KETVW</name>
<keyword evidence="1" id="KW-0547">Nucleotide-binding</keyword>
<keyword evidence="3" id="KW-0067">ATP-binding</keyword>
<dbReference type="PANTHER" id="PTHR43309">
    <property type="entry name" value="5-OXOPROLINASE SUBUNIT C"/>
    <property type="match status" value="1"/>
</dbReference>
<feature type="domain" description="Carboxyltransferase" evidence="4">
    <location>
        <begin position="1"/>
        <end position="191"/>
    </location>
</feature>
<dbReference type="Pfam" id="PF02682">
    <property type="entry name" value="CT_C_D"/>
    <property type="match status" value="1"/>
</dbReference>
<dbReference type="SUPFAM" id="SSF160467">
    <property type="entry name" value="PH0987 N-terminal domain-like"/>
    <property type="match status" value="1"/>
</dbReference>
<evidence type="ECO:0000259" key="4">
    <source>
        <dbReference type="SMART" id="SM00796"/>
    </source>
</evidence>
<dbReference type="InterPro" id="IPR003778">
    <property type="entry name" value="CT_A_B"/>
</dbReference>
<accession>F9Y575</accession>
<dbReference type="HOGENOM" id="CLU_028967_5_0_5"/>
<dbReference type="NCBIfam" id="TIGR00724">
    <property type="entry name" value="urea_amlyse_rel"/>
    <property type="match status" value="1"/>
</dbReference>
<evidence type="ECO:0000256" key="2">
    <source>
        <dbReference type="ARBA" id="ARBA00022801"/>
    </source>
</evidence>
<dbReference type="eggNOG" id="COG1984">
    <property type="taxonomic scope" value="Bacteria"/>
</dbReference>
<dbReference type="EMBL" id="CP002018">
    <property type="protein sequence ID" value="AEM41880.1"/>
    <property type="molecule type" value="Genomic_DNA"/>
</dbReference>
<dbReference type="GO" id="GO:0016787">
    <property type="term" value="F:hydrolase activity"/>
    <property type="evidence" value="ECO:0007669"/>
    <property type="project" value="UniProtKB-KW"/>
</dbReference>
<evidence type="ECO:0000313" key="6">
    <source>
        <dbReference type="EMBL" id="AEM41880.1"/>
    </source>
</evidence>
<dbReference type="Proteomes" id="UP000000692">
    <property type="component" value="Chromosome"/>
</dbReference>
<dbReference type="GO" id="GO:0005524">
    <property type="term" value="F:ATP binding"/>
    <property type="evidence" value="ECO:0007669"/>
    <property type="project" value="UniProtKB-KW"/>
</dbReference>
<evidence type="ECO:0000256" key="3">
    <source>
        <dbReference type="ARBA" id="ARBA00022840"/>
    </source>
</evidence>
<dbReference type="KEGG" id="kvl:KVU_2041"/>
<dbReference type="SMART" id="SM00797">
    <property type="entry name" value="AHS2"/>
    <property type="match status" value="1"/>
</dbReference>
<dbReference type="InterPro" id="IPR003833">
    <property type="entry name" value="CT_C_D"/>
</dbReference>
<dbReference type="Gene3D" id="2.40.100.10">
    <property type="entry name" value="Cyclophilin-like"/>
    <property type="match status" value="2"/>
</dbReference>
<dbReference type="eggNOG" id="COG2049">
    <property type="taxonomic scope" value="Bacteria"/>
</dbReference>
<keyword evidence="7" id="KW-1185">Reference proteome</keyword>
<dbReference type="PANTHER" id="PTHR43309:SF3">
    <property type="entry name" value="5-OXOPROLINASE SUBUNIT C"/>
    <property type="match status" value="1"/>
</dbReference>
<dbReference type="OrthoDB" id="9768696at2"/>